<dbReference type="AlphaFoldDB" id="A0AAU9EGE3"/>
<dbReference type="GO" id="GO:0006260">
    <property type="term" value="P:DNA replication"/>
    <property type="evidence" value="ECO:0007669"/>
    <property type="project" value="UniProtKB-UniRule"/>
</dbReference>
<organism evidence="3 4">
    <name type="scientific">Desulfoferula mesophila</name>
    <dbReference type="NCBI Taxonomy" id="3058419"/>
    <lineage>
        <taxon>Bacteria</taxon>
        <taxon>Pseudomonadati</taxon>
        <taxon>Thermodesulfobacteriota</taxon>
        <taxon>Desulfarculia</taxon>
        <taxon>Desulfarculales</taxon>
        <taxon>Desulfarculaceae</taxon>
        <taxon>Desulfoferula</taxon>
    </lineage>
</organism>
<dbReference type="RefSeq" id="WP_338606024.1">
    <property type="nucleotide sequence ID" value="NZ_AP028679.1"/>
</dbReference>
<dbReference type="PANTHER" id="PTHR33969">
    <property type="entry name" value="SEGREGATION AND CONDENSATION PROTEIN A"/>
    <property type="match status" value="1"/>
</dbReference>
<reference evidence="4" key="1">
    <citation type="journal article" date="2023" name="Arch. Microbiol.">
        <title>Desulfoferula mesophilus gen. nov. sp. nov., a mesophilic sulfate-reducing bacterium isolated from a brackish lake sediment.</title>
        <authorList>
            <person name="Watanabe T."/>
            <person name="Yabe T."/>
            <person name="Tsuji J.M."/>
            <person name="Fukui M."/>
        </authorList>
    </citation>
    <scope>NUCLEOTIDE SEQUENCE [LARGE SCALE GENOMIC DNA]</scope>
    <source>
        <strain evidence="4">12FAK</strain>
    </source>
</reference>
<comment type="subcellular location">
    <subcellularLocation>
        <location evidence="2">Cytoplasm</location>
    </subcellularLocation>
    <text evidence="2">Associated with two foci at the outer edges of the nucleoid region in young cells, and at four foci within both cell halves in older cells.</text>
</comment>
<evidence type="ECO:0000313" key="3">
    <source>
        <dbReference type="EMBL" id="BEQ14309.1"/>
    </source>
</evidence>
<name>A0AAU9EGE3_9BACT</name>
<evidence type="ECO:0000256" key="1">
    <source>
        <dbReference type="ARBA" id="ARBA00044777"/>
    </source>
</evidence>
<dbReference type="EMBL" id="AP028679">
    <property type="protein sequence ID" value="BEQ14309.1"/>
    <property type="molecule type" value="Genomic_DNA"/>
</dbReference>
<dbReference type="HAMAP" id="MF_01805">
    <property type="entry name" value="ScpA"/>
    <property type="match status" value="1"/>
</dbReference>
<comment type="function">
    <text evidence="2">Participates in chromosomal partition during cell division. May act via the formation of a condensin-like complex containing Smc and ScpB that pull DNA away from mid-cell into both cell halves.</text>
</comment>
<dbReference type="GO" id="GO:0007059">
    <property type="term" value="P:chromosome segregation"/>
    <property type="evidence" value="ECO:0007669"/>
    <property type="project" value="UniProtKB-UniRule"/>
</dbReference>
<dbReference type="Pfam" id="PF02616">
    <property type="entry name" value="SMC_ScpA"/>
    <property type="match status" value="1"/>
</dbReference>
<sequence>MDVAVKLEIFEGPLDLLLHLIRKNEVDIYDIPVALITKQYLGYLDLLQEMSIGVAGEFLVMASTLLHIKSRQLLPSYDSSEDQEEDDPRQDLVERLKEHMRIKAAADKLGDRDLLDRDVFTRGGGRRELDKARAGEEEVIEAGVFDLIDAFHRLMTHRHEQMVLEIPKDRVSLEDRIGEVLEALRVRRTMTFEEFFSGQRTRPQLVVTFLALLEITRVGLIRVYQERVAAEQNQPERWGVMRIYFQASGRREEDEA</sequence>
<keyword evidence="2" id="KW-0159">Chromosome partition</keyword>
<dbReference type="PANTHER" id="PTHR33969:SF2">
    <property type="entry name" value="SEGREGATION AND CONDENSATION PROTEIN A"/>
    <property type="match status" value="1"/>
</dbReference>
<keyword evidence="2" id="KW-0963">Cytoplasm</keyword>
<keyword evidence="4" id="KW-1185">Reference proteome</keyword>
<evidence type="ECO:0000256" key="2">
    <source>
        <dbReference type="HAMAP-Rule" id="MF_01805"/>
    </source>
</evidence>
<keyword evidence="2" id="KW-0131">Cell cycle</keyword>
<dbReference type="InterPro" id="IPR003768">
    <property type="entry name" value="ScpA"/>
</dbReference>
<keyword evidence="2" id="KW-0132">Cell division</keyword>
<gene>
    <name evidence="2 3" type="primary">scpA</name>
    <name evidence="3" type="ORF">FAK_13750</name>
</gene>
<dbReference type="GO" id="GO:0005737">
    <property type="term" value="C:cytoplasm"/>
    <property type="evidence" value="ECO:0007669"/>
    <property type="project" value="UniProtKB-SubCell"/>
</dbReference>
<protein>
    <recommendedName>
        <fullName evidence="1 2">Segregation and condensation protein A</fullName>
    </recommendedName>
</protein>
<comment type="subunit">
    <text evidence="2">Component of a cohesin-like complex composed of ScpA, ScpB and the Smc homodimer, in which ScpA and ScpB bind to the head domain of Smc. The presence of the three proteins is required for the association of the complex with DNA.</text>
</comment>
<dbReference type="Gene3D" id="6.10.250.2410">
    <property type="match status" value="1"/>
</dbReference>
<dbReference type="Proteomes" id="UP001366166">
    <property type="component" value="Chromosome"/>
</dbReference>
<dbReference type="KEGG" id="dmp:FAK_13750"/>
<evidence type="ECO:0000313" key="4">
    <source>
        <dbReference type="Proteomes" id="UP001366166"/>
    </source>
</evidence>
<comment type="similarity">
    <text evidence="2">Belongs to the ScpA family.</text>
</comment>
<dbReference type="GO" id="GO:0051301">
    <property type="term" value="P:cell division"/>
    <property type="evidence" value="ECO:0007669"/>
    <property type="project" value="UniProtKB-KW"/>
</dbReference>
<accession>A0AAU9EGE3</accession>
<proteinExistence type="inferred from homology"/>